<gene>
    <name evidence="2" type="ORF">OE88DRAFT_1634594</name>
</gene>
<reference evidence="2 3" key="1">
    <citation type="journal article" date="2019" name="Nat. Ecol. Evol.">
        <title>Megaphylogeny resolves global patterns of mushroom evolution.</title>
        <authorList>
            <person name="Varga T."/>
            <person name="Krizsan K."/>
            <person name="Foldi C."/>
            <person name="Dima B."/>
            <person name="Sanchez-Garcia M."/>
            <person name="Sanchez-Ramirez S."/>
            <person name="Szollosi G.J."/>
            <person name="Szarkandi J.G."/>
            <person name="Papp V."/>
            <person name="Albert L."/>
            <person name="Andreopoulos W."/>
            <person name="Angelini C."/>
            <person name="Antonin V."/>
            <person name="Barry K.W."/>
            <person name="Bougher N.L."/>
            <person name="Buchanan P."/>
            <person name="Buyck B."/>
            <person name="Bense V."/>
            <person name="Catcheside P."/>
            <person name="Chovatia M."/>
            <person name="Cooper J."/>
            <person name="Damon W."/>
            <person name="Desjardin D."/>
            <person name="Finy P."/>
            <person name="Geml J."/>
            <person name="Haridas S."/>
            <person name="Hughes K."/>
            <person name="Justo A."/>
            <person name="Karasinski D."/>
            <person name="Kautmanova I."/>
            <person name="Kiss B."/>
            <person name="Kocsube S."/>
            <person name="Kotiranta H."/>
            <person name="LaButti K.M."/>
            <person name="Lechner B.E."/>
            <person name="Liimatainen K."/>
            <person name="Lipzen A."/>
            <person name="Lukacs Z."/>
            <person name="Mihaltcheva S."/>
            <person name="Morgado L.N."/>
            <person name="Niskanen T."/>
            <person name="Noordeloos M.E."/>
            <person name="Ohm R.A."/>
            <person name="Ortiz-Santana B."/>
            <person name="Ovrebo C."/>
            <person name="Racz N."/>
            <person name="Riley R."/>
            <person name="Savchenko A."/>
            <person name="Shiryaev A."/>
            <person name="Soop K."/>
            <person name="Spirin V."/>
            <person name="Szebenyi C."/>
            <person name="Tomsovsky M."/>
            <person name="Tulloss R.E."/>
            <person name="Uehling J."/>
            <person name="Grigoriev I.V."/>
            <person name="Vagvolgyi C."/>
            <person name="Papp T."/>
            <person name="Martin F.M."/>
            <person name="Miettinen O."/>
            <person name="Hibbett D.S."/>
            <person name="Nagy L.G."/>
        </authorList>
    </citation>
    <scope>NUCLEOTIDE SEQUENCE [LARGE SCALE GENOMIC DNA]</scope>
    <source>
        <strain evidence="2 3">OMC1185</strain>
    </source>
</reference>
<keyword evidence="3" id="KW-1185">Reference proteome</keyword>
<protein>
    <submittedName>
        <fullName evidence="2">Uncharacterized protein</fullName>
    </submittedName>
</protein>
<keyword evidence="1" id="KW-0472">Membrane</keyword>
<feature type="transmembrane region" description="Helical" evidence="1">
    <location>
        <begin position="334"/>
        <end position="359"/>
    </location>
</feature>
<proteinExistence type="predicted"/>
<organism evidence="2 3">
    <name type="scientific">Heliocybe sulcata</name>
    <dbReference type="NCBI Taxonomy" id="5364"/>
    <lineage>
        <taxon>Eukaryota</taxon>
        <taxon>Fungi</taxon>
        <taxon>Dikarya</taxon>
        <taxon>Basidiomycota</taxon>
        <taxon>Agaricomycotina</taxon>
        <taxon>Agaricomycetes</taxon>
        <taxon>Gloeophyllales</taxon>
        <taxon>Gloeophyllaceae</taxon>
        <taxon>Heliocybe</taxon>
    </lineage>
</organism>
<feature type="non-terminal residue" evidence="2">
    <location>
        <position position="1"/>
    </location>
</feature>
<dbReference type="Proteomes" id="UP000305948">
    <property type="component" value="Unassembled WGS sequence"/>
</dbReference>
<dbReference type="AlphaFoldDB" id="A0A5C3MSV7"/>
<name>A0A5C3MSV7_9AGAM</name>
<keyword evidence="1" id="KW-0812">Transmembrane</keyword>
<dbReference type="EMBL" id="ML213519">
    <property type="protein sequence ID" value="TFK48569.1"/>
    <property type="molecule type" value="Genomic_DNA"/>
</dbReference>
<evidence type="ECO:0000313" key="2">
    <source>
        <dbReference type="EMBL" id="TFK48569.1"/>
    </source>
</evidence>
<dbReference type="OrthoDB" id="3227170at2759"/>
<sequence>IYSGLTVWNVVTQGKDPVYTSVLLDNFVNNDTIQCSARSINVGDSLLTRPQGQLQWYITDVSIPGQDTSGFIYNGALIQANLTLVSLTHQFTGQTFYYEVCANASVPYLTGMNSTTTDAAGDSSMTISMCADFDLSKDSGPKWAQRAQNNVQNKVFGISSQYFQQLEFPNGTFPLVVFPPYGDAGTSPRDTSITPEKAFDLSVWLDDFIYLPNSTPSTDADFSDFGATHQMIVVGSSSSTTDIGTVFGATAQPGGASGMQLGLNGIGGLMLYTTAINQGLGFTEPALVTQMRDYTLKCLNMILDLASNDLQNRAIDGGYLCTVTTEKWKKPLSLVAMVLGNNSSLFGFILGLFISAAAYREERRSGPGTWSTILHLRHTHFLRFRLDCTGGHADADYTLPRLCV</sequence>
<accession>A0A5C3MSV7</accession>
<evidence type="ECO:0000256" key="1">
    <source>
        <dbReference type="SAM" id="Phobius"/>
    </source>
</evidence>
<keyword evidence="1" id="KW-1133">Transmembrane helix</keyword>
<evidence type="ECO:0000313" key="3">
    <source>
        <dbReference type="Proteomes" id="UP000305948"/>
    </source>
</evidence>